<dbReference type="Proteomes" id="UP000721954">
    <property type="component" value="Unassembled WGS sequence"/>
</dbReference>
<dbReference type="Pfam" id="PF08378">
    <property type="entry name" value="NERD"/>
    <property type="match status" value="1"/>
</dbReference>
<evidence type="ECO:0000313" key="2">
    <source>
        <dbReference type="EMBL" id="MBO8201321.1"/>
    </source>
</evidence>
<organism evidence="2 3">
    <name type="scientific">Streptomyces smyrnaeus</name>
    <dbReference type="NCBI Taxonomy" id="1387713"/>
    <lineage>
        <taxon>Bacteria</taxon>
        <taxon>Bacillati</taxon>
        <taxon>Actinomycetota</taxon>
        <taxon>Actinomycetes</taxon>
        <taxon>Kitasatosporales</taxon>
        <taxon>Streptomycetaceae</taxon>
        <taxon>Streptomyces</taxon>
    </lineage>
</organism>
<dbReference type="InterPro" id="IPR011528">
    <property type="entry name" value="NERD"/>
</dbReference>
<gene>
    <name evidence="2" type="ORF">JW613_23930</name>
</gene>
<comment type="caution">
    <text evidence="2">The sequence shown here is derived from an EMBL/GenBank/DDBJ whole genome shotgun (WGS) entry which is preliminary data.</text>
</comment>
<evidence type="ECO:0000313" key="3">
    <source>
        <dbReference type="Proteomes" id="UP000721954"/>
    </source>
</evidence>
<feature type="domain" description="NERD" evidence="1">
    <location>
        <begin position="7"/>
        <end position="76"/>
    </location>
</feature>
<dbReference type="EMBL" id="JAFFZM010000015">
    <property type="protein sequence ID" value="MBO8201321.1"/>
    <property type="molecule type" value="Genomic_DNA"/>
</dbReference>
<accession>A0ABS3Y1W8</accession>
<keyword evidence="3" id="KW-1185">Reference proteome</keyword>
<name>A0ABS3Y1W8_9ACTN</name>
<protein>
    <submittedName>
        <fullName evidence="2">NERD domain-containing protein</fullName>
    </submittedName>
</protein>
<dbReference type="PROSITE" id="PS50965">
    <property type="entry name" value="NERD"/>
    <property type="match status" value="1"/>
</dbReference>
<sequence>MDVSHRPWANHERRGLETIRAKLPYADPWRAWSNFTFTANSGYVYEVDLLVVLPNGAGVIELKDGHGSPSPRSPLG</sequence>
<reference evidence="2 3" key="1">
    <citation type="submission" date="2021-02" db="EMBL/GenBank/DDBJ databases">
        <title>Streptomyces spirodelae sp. nov., isolated from duckweed.</title>
        <authorList>
            <person name="Saimee Y."/>
            <person name="Duangmal K."/>
        </authorList>
    </citation>
    <scope>NUCLEOTIDE SEQUENCE [LARGE SCALE GENOMIC DNA]</scope>
    <source>
        <strain evidence="2 3">DSM 42105</strain>
    </source>
</reference>
<proteinExistence type="predicted"/>
<evidence type="ECO:0000259" key="1">
    <source>
        <dbReference type="PROSITE" id="PS50965"/>
    </source>
</evidence>